<dbReference type="EMBL" id="CP134537">
    <property type="protein sequence ID" value="WNH10818.1"/>
    <property type="molecule type" value="Genomic_DNA"/>
</dbReference>
<evidence type="ECO:0008006" key="3">
    <source>
        <dbReference type="Google" id="ProtNLM"/>
    </source>
</evidence>
<reference evidence="1 2" key="1">
    <citation type="submission" date="2023-09" db="EMBL/GenBank/DDBJ databases">
        <title>Thalassobella suaedae gen. nov., sp. nov., a marine bacterium of the family Flavobacteriaceae isolated from a halophyte Suaeda japonica.</title>
        <authorList>
            <person name="Lee S.Y."/>
            <person name="Hwang C.Y."/>
        </authorList>
    </citation>
    <scope>NUCLEOTIDE SEQUENCE [LARGE SCALE GENOMIC DNA]</scope>
    <source>
        <strain evidence="1 2">HL-DH14</strain>
    </source>
</reference>
<dbReference type="Proteomes" id="UP001302806">
    <property type="component" value="Chromosome"/>
</dbReference>
<dbReference type="InterPro" id="IPR008969">
    <property type="entry name" value="CarboxyPept-like_regulatory"/>
</dbReference>
<sequence>MRKQFIILFLGIISISNAQIKEIEIFGKIKTSLNDKGIPDLNILSISQGHGVQTDSLGNYSYKIKDWKNKRKIELNLSKLGYYKDTIINLTDQNRFEFNLTLKPHLGIDKEKALNDIEKGNICILMSGGIAPIHYKSDGQFSKKYKVNFVEFGCEGVGNDALSVYNNVVFDFLDKKFGVKWRKEIRSDIIGLKK</sequence>
<proteinExistence type="predicted"/>
<gene>
    <name evidence="1" type="ORF">RHP51_09355</name>
</gene>
<protein>
    <recommendedName>
        <fullName evidence="3">Carboxypeptidase-like regulatory domain-containing protein</fullName>
    </recommendedName>
</protein>
<accession>A0ABY9XY92</accession>
<organism evidence="1 2">
    <name type="scientific">Thalassobellus suaedae</name>
    <dbReference type="NCBI Taxonomy" id="3074124"/>
    <lineage>
        <taxon>Bacteria</taxon>
        <taxon>Pseudomonadati</taxon>
        <taxon>Bacteroidota</taxon>
        <taxon>Flavobacteriia</taxon>
        <taxon>Flavobacteriales</taxon>
        <taxon>Flavobacteriaceae</taxon>
        <taxon>Thalassobellus</taxon>
    </lineage>
</organism>
<evidence type="ECO:0000313" key="2">
    <source>
        <dbReference type="Proteomes" id="UP001302806"/>
    </source>
</evidence>
<dbReference type="RefSeq" id="WP_415867045.1">
    <property type="nucleotide sequence ID" value="NZ_CP134537.1"/>
</dbReference>
<evidence type="ECO:0000313" key="1">
    <source>
        <dbReference type="EMBL" id="WNH10818.1"/>
    </source>
</evidence>
<dbReference type="SUPFAM" id="SSF49464">
    <property type="entry name" value="Carboxypeptidase regulatory domain-like"/>
    <property type="match status" value="1"/>
</dbReference>
<name>A0ABY9XY92_9FLAO</name>